<dbReference type="EMBL" id="MHRM01000006">
    <property type="protein sequence ID" value="OHA24361.1"/>
    <property type="molecule type" value="Genomic_DNA"/>
</dbReference>
<dbReference type="Proteomes" id="UP000178413">
    <property type="component" value="Unassembled WGS sequence"/>
</dbReference>
<dbReference type="Pfam" id="PF13173">
    <property type="entry name" value="AAA_14"/>
    <property type="match status" value="1"/>
</dbReference>
<dbReference type="InterPro" id="IPR003593">
    <property type="entry name" value="AAA+_ATPase"/>
</dbReference>
<dbReference type="PANTHER" id="PTHR43566">
    <property type="entry name" value="CONSERVED PROTEIN"/>
    <property type="match status" value="1"/>
</dbReference>
<dbReference type="InterPro" id="IPR041682">
    <property type="entry name" value="AAA_14"/>
</dbReference>
<dbReference type="InterPro" id="IPR027417">
    <property type="entry name" value="P-loop_NTPase"/>
</dbReference>
<dbReference type="SMART" id="SM00382">
    <property type="entry name" value="AAA"/>
    <property type="match status" value="1"/>
</dbReference>
<dbReference type="AlphaFoldDB" id="A0A1G2MMV1"/>
<gene>
    <name evidence="2" type="ORF">A3D50_02225</name>
</gene>
<sequence>MLQRHIQKAIEEGLFKNKVIVIYGARQVGKTTLVKEIQKKYKDQSLYLNCDEPDIKDALTDKTSTQLKAYFGNSRLVIIDEAQRVKNIGLTLKLAFDTFPDIQIIATGSSSFDLANKVVEPLTGRKREFFLPALSVAECTGLSSPVEFKRMFESRMIFGMYPGVVLGDSREERKNIEEIARSYLYKDILEIDTIRNPEGIKKLLKALALQIGNEVSYNELALTVGINKRTVEKYIQILEQAFIIFRLKPYYKNARNELTRLRKIYFYDLGIRNALINNFNAFDSRNDIGAMWENFVISERMKKNNLSGMAISSHFWRTIDGREIDYLEENGNILSAYEIKWSGNGFSAPKVFSDNYPQSTYAVITKENLFDFVG</sequence>
<reference evidence="2 3" key="1">
    <citation type="journal article" date="2016" name="Nat. Commun.">
        <title>Thousands of microbial genomes shed light on interconnected biogeochemical processes in an aquifer system.</title>
        <authorList>
            <person name="Anantharaman K."/>
            <person name="Brown C.T."/>
            <person name="Hug L.A."/>
            <person name="Sharon I."/>
            <person name="Castelle C.J."/>
            <person name="Probst A.J."/>
            <person name="Thomas B.C."/>
            <person name="Singh A."/>
            <person name="Wilkins M.J."/>
            <person name="Karaoz U."/>
            <person name="Brodie E.L."/>
            <person name="Williams K.H."/>
            <person name="Hubbard S.S."/>
            <person name="Banfield J.F."/>
        </authorList>
    </citation>
    <scope>NUCLEOTIDE SEQUENCE [LARGE SCALE GENOMIC DNA]</scope>
</reference>
<name>A0A1G2MMV1_9BACT</name>
<organism evidence="2 3">
    <name type="scientific">Candidatus Taylorbacteria bacterium RIFCSPHIGHO2_02_FULL_44_12</name>
    <dbReference type="NCBI Taxonomy" id="1802308"/>
    <lineage>
        <taxon>Bacteria</taxon>
        <taxon>Candidatus Tayloriibacteriota</taxon>
    </lineage>
</organism>
<evidence type="ECO:0000313" key="2">
    <source>
        <dbReference type="EMBL" id="OHA24361.1"/>
    </source>
</evidence>
<dbReference type="Gene3D" id="3.40.50.300">
    <property type="entry name" value="P-loop containing nucleotide triphosphate hydrolases"/>
    <property type="match status" value="1"/>
</dbReference>
<evidence type="ECO:0000313" key="3">
    <source>
        <dbReference type="Proteomes" id="UP000178413"/>
    </source>
</evidence>
<proteinExistence type="predicted"/>
<dbReference type="PANTHER" id="PTHR43566:SF1">
    <property type="entry name" value="AAA+ ATPASE DOMAIN-CONTAINING PROTEIN"/>
    <property type="match status" value="1"/>
</dbReference>
<dbReference type="SUPFAM" id="SSF52540">
    <property type="entry name" value="P-loop containing nucleoside triphosphate hydrolases"/>
    <property type="match status" value="1"/>
</dbReference>
<comment type="caution">
    <text evidence="2">The sequence shown here is derived from an EMBL/GenBank/DDBJ whole genome shotgun (WGS) entry which is preliminary data.</text>
</comment>
<protein>
    <submittedName>
        <fullName evidence="2">ATPase</fullName>
    </submittedName>
</protein>
<accession>A0A1G2MMV1</accession>
<dbReference type="Pfam" id="PF13635">
    <property type="entry name" value="DUF4143"/>
    <property type="match status" value="1"/>
</dbReference>
<evidence type="ECO:0000259" key="1">
    <source>
        <dbReference type="SMART" id="SM00382"/>
    </source>
</evidence>
<dbReference type="InterPro" id="IPR025420">
    <property type="entry name" value="DUF4143"/>
</dbReference>
<feature type="domain" description="AAA+ ATPase" evidence="1">
    <location>
        <begin position="16"/>
        <end position="134"/>
    </location>
</feature>